<feature type="signal peptide" evidence="1">
    <location>
        <begin position="1"/>
        <end position="22"/>
    </location>
</feature>
<evidence type="ECO:0008006" key="4">
    <source>
        <dbReference type="Google" id="ProtNLM"/>
    </source>
</evidence>
<dbReference type="Pfam" id="PF16800">
    <property type="entry name" value="Endopep_inhib"/>
    <property type="match status" value="1"/>
</dbReference>
<reference evidence="2 3" key="1">
    <citation type="submission" date="2019-07" db="EMBL/GenBank/DDBJ databases">
        <title>Whole genome shotgun sequence of Sporosarcina luteola NBRC 105378.</title>
        <authorList>
            <person name="Hosoyama A."/>
            <person name="Uohara A."/>
            <person name="Ohji S."/>
            <person name="Ichikawa N."/>
        </authorList>
    </citation>
    <scope>NUCLEOTIDE SEQUENCE [LARGE SCALE GENOMIC DNA]</scope>
    <source>
        <strain evidence="2 3">NBRC 105378</strain>
    </source>
</reference>
<keyword evidence="3" id="KW-1185">Reference proteome</keyword>
<name>A0A511Z4X3_9BACL</name>
<protein>
    <recommendedName>
        <fullName evidence="4">Lipoprotein</fullName>
    </recommendedName>
</protein>
<gene>
    <name evidence="2" type="ORF">SLU01_08030</name>
</gene>
<dbReference type="AlphaFoldDB" id="A0A511Z4X3"/>
<dbReference type="PROSITE" id="PS51257">
    <property type="entry name" value="PROKAR_LIPOPROTEIN"/>
    <property type="match status" value="1"/>
</dbReference>
<keyword evidence="1" id="KW-0732">Signal</keyword>
<feature type="chain" id="PRO_5038775432" description="Lipoprotein" evidence="1">
    <location>
        <begin position="23"/>
        <end position="180"/>
    </location>
</feature>
<evidence type="ECO:0000256" key="1">
    <source>
        <dbReference type="SAM" id="SignalP"/>
    </source>
</evidence>
<dbReference type="RefSeq" id="WP_170232579.1">
    <property type="nucleotide sequence ID" value="NZ_BJYL01000009.1"/>
</dbReference>
<proteinExistence type="predicted"/>
<comment type="caution">
    <text evidence="2">The sequence shown here is derived from an EMBL/GenBank/DDBJ whole genome shotgun (WGS) entry which is preliminary data.</text>
</comment>
<dbReference type="InterPro" id="IPR053749">
    <property type="entry name" value="TA_system-associated_sf"/>
</dbReference>
<dbReference type="Proteomes" id="UP000321901">
    <property type="component" value="Unassembled WGS sequence"/>
</dbReference>
<dbReference type="InterPro" id="IPR031841">
    <property type="entry name" value="Endopep_inhib"/>
</dbReference>
<evidence type="ECO:0000313" key="2">
    <source>
        <dbReference type="EMBL" id="GEN82491.1"/>
    </source>
</evidence>
<dbReference type="EMBL" id="BJYL01000009">
    <property type="protein sequence ID" value="GEN82491.1"/>
    <property type="molecule type" value="Genomic_DNA"/>
</dbReference>
<organism evidence="2 3">
    <name type="scientific">Sporosarcina luteola</name>
    <dbReference type="NCBI Taxonomy" id="582850"/>
    <lineage>
        <taxon>Bacteria</taxon>
        <taxon>Bacillati</taxon>
        <taxon>Bacillota</taxon>
        <taxon>Bacilli</taxon>
        <taxon>Bacillales</taxon>
        <taxon>Caryophanaceae</taxon>
        <taxon>Sporosarcina</taxon>
    </lineage>
</organism>
<dbReference type="Gene3D" id="3.10.450.420">
    <property type="match status" value="1"/>
</dbReference>
<accession>A0A511Z4X3</accession>
<sequence>MKKRIMNIVAIALLLLMTAACGGKPPSSQAALTPKEAVELATAWTGAAAMIQAGGLYKEGEYKTFAHKGLEYRYLAAHLDSKKKLRAELQKYVTKKKAKRFMKDNGILKHKGKLASPETEAPPDSLLQWDTATARTMKTKKNKMTFELTVPIGDTRTAETIIVSYIHVKKSGWRIDKFNE</sequence>
<evidence type="ECO:0000313" key="3">
    <source>
        <dbReference type="Proteomes" id="UP000321901"/>
    </source>
</evidence>